<dbReference type="EMBL" id="JABBWD010000016">
    <property type="protein sequence ID" value="KAG1778320.1"/>
    <property type="molecule type" value="Genomic_DNA"/>
</dbReference>
<reference evidence="2" key="1">
    <citation type="journal article" date="2020" name="New Phytol.">
        <title>Comparative genomics reveals dynamic genome evolution in host specialist ectomycorrhizal fungi.</title>
        <authorList>
            <person name="Lofgren L.A."/>
            <person name="Nguyen N.H."/>
            <person name="Vilgalys R."/>
            <person name="Ruytinx J."/>
            <person name="Liao H.L."/>
            <person name="Branco S."/>
            <person name="Kuo A."/>
            <person name="LaButti K."/>
            <person name="Lipzen A."/>
            <person name="Andreopoulos W."/>
            <person name="Pangilinan J."/>
            <person name="Riley R."/>
            <person name="Hundley H."/>
            <person name="Na H."/>
            <person name="Barry K."/>
            <person name="Grigoriev I.V."/>
            <person name="Stajich J.E."/>
            <person name="Kennedy P.G."/>
        </authorList>
    </citation>
    <scope>NUCLEOTIDE SEQUENCE</scope>
    <source>
        <strain evidence="2">DOB743</strain>
    </source>
</reference>
<sequence length="221" mass="25116">MARDCGQCELIIGDRQTGKTAVAIDTILNQKRWNDGKDENKKTLLCLRCCWPEVFYCRSARQDPRGKRRNEVLHHCCCYRLRGCIIYDDLSKQAVAFGRNFASWRNRFSTGHSFPTRVTSTQASDTLQIEGFDDDAALNETIKKLEVDIKRARKKDPDGQDDVIEEPSFPLINVPDVDLDEEGIKEKKKQNEAKSVCEAREGERTRGEGSRGEMRGGRAGE</sequence>
<dbReference type="InterPro" id="IPR005294">
    <property type="entry name" value="ATP_synth_F1_asu"/>
</dbReference>
<dbReference type="Gene3D" id="3.40.50.300">
    <property type="entry name" value="P-loop containing nucleotide triphosphate hydrolases"/>
    <property type="match status" value="1"/>
</dbReference>
<evidence type="ECO:0000313" key="3">
    <source>
        <dbReference type="Proteomes" id="UP000714275"/>
    </source>
</evidence>
<name>A0A9P7D2Y8_9AGAM</name>
<dbReference type="PANTHER" id="PTHR48082:SF2">
    <property type="entry name" value="ATP SYNTHASE SUBUNIT ALPHA, MITOCHONDRIAL"/>
    <property type="match status" value="1"/>
</dbReference>
<feature type="region of interest" description="Disordered" evidence="1">
    <location>
        <begin position="173"/>
        <end position="221"/>
    </location>
</feature>
<evidence type="ECO:0000313" key="2">
    <source>
        <dbReference type="EMBL" id="KAG1778320.1"/>
    </source>
</evidence>
<gene>
    <name evidence="2" type="ORF">EV702DRAFT_1044632</name>
</gene>
<protein>
    <submittedName>
        <fullName evidence="2">Uncharacterized protein</fullName>
    </submittedName>
</protein>
<dbReference type="Proteomes" id="UP000714275">
    <property type="component" value="Unassembled WGS sequence"/>
</dbReference>
<keyword evidence="3" id="KW-1185">Reference proteome</keyword>
<dbReference type="PANTHER" id="PTHR48082">
    <property type="entry name" value="ATP SYNTHASE SUBUNIT ALPHA, MITOCHONDRIAL"/>
    <property type="match status" value="1"/>
</dbReference>
<comment type="caution">
    <text evidence="2">The sequence shown here is derived from an EMBL/GenBank/DDBJ whole genome shotgun (WGS) entry which is preliminary data.</text>
</comment>
<proteinExistence type="predicted"/>
<dbReference type="GO" id="GO:0046933">
    <property type="term" value="F:proton-transporting ATP synthase activity, rotational mechanism"/>
    <property type="evidence" value="ECO:0007669"/>
    <property type="project" value="InterPro"/>
</dbReference>
<dbReference type="OrthoDB" id="9805536at2759"/>
<dbReference type="SUPFAM" id="SSF52540">
    <property type="entry name" value="P-loop containing nucleoside triphosphate hydrolases"/>
    <property type="match status" value="1"/>
</dbReference>
<dbReference type="GO" id="GO:0045259">
    <property type="term" value="C:proton-transporting ATP synthase complex"/>
    <property type="evidence" value="ECO:0007669"/>
    <property type="project" value="InterPro"/>
</dbReference>
<evidence type="ECO:0000256" key="1">
    <source>
        <dbReference type="SAM" id="MobiDB-lite"/>
    </source>
</evidence>
<dbReference type="InterPro" id="IPR027417">
    <property type="entry name" value="P-loop_NTPase"/>
</dbReference>
<dbReference type="AlphaFoldDB" id="A0A9P7D2Y8"/>
<dbReference type="GO" id="GO:0043531">
    <property type="term" value="F:ADP binding"/>
    <property type="evidence" value="ECO:0007669"/>
    <property type="project" value="TreeGrafter"/>
</dbReference>
<feature type="compositionally biased region" description="Basic and acidic residues" evidence="1">
    <location>
        <begin position="182"/>
        <end position="221"/>
    </location>
</feature>
<organism evidence="2 3">
    <name type="scientific">Suillus placidus</name>
    <dbReference type="NCBI Taxonomy" id="48579"/>
    <lineage>
        <taxon>Eukaryota</taxon>
        <taxon>Fungi</taxon>
        <taxon>Dikarya</taxon>
        <taxon>Basidiomycota</taxon>
        <taxon>Agaricomycotina</taxon>
        <taxon>Agaricomycetes</taxon>
        <taxon>Agaricomycetidae</taxon>
        <taxon>Boletales</taxon>
        <taxon>Suillineae</taxon>
        <taxon>Suillaceae</taxon>
        <taxon>Suillus</taxon>
    </lineage>
</organism>
<accession>A0A9P7D2Y8</accession>
<dbReference type="GO" id="GO:0005524">
    <property type="term" value="F:ATP binding"/>
    <property type="evidence" value="ECO:0007669"/>
    <property type="project" value="TreeGrafter"/>
</dbReference>